<dbReference type="Proteomes" id="UP000183974">
    <property type="component" value="Unassembled WGS sequence"/>
</dbReference>
<dbReference type="STRING" id="337701.SAMN05444398_1011046"/>
<dbReference type="InterPro" id="IPR000644">
    <property type="entry name" value="CBS_dom"/>
</dbReference>
<feature type="domain" description="CBS" evidence="3">
    <location>
        <begin position="72"/>
        <end position="131"/>
    </location>
</feature>
<gene>
    <name evidence="4" type="ORF">SAMN05444398_1011046</name>
</gene>
<organism evidence="4 5">
    <name type="scientific">Roseovarius pacificus</name>
    <dbReference type="NCBI Taxonomy" id="337701"/>
    <lineage>
        <taxon>Bacteria</taxon>
        <taxon>Pseudomonadati</taxon>
        <taxon>Pseudomonadota</taxon>
        <taxon>Alphaproteobacteria</taxon>
        <taxon>Rhodobacterales</taxon>
        <taxon>Roseobacteraceae</taxon>
        <taxon>Roseovarius</taxon>
    </lineage>
</organism>
<dbReference type="SMART" id="SM00116">
    <property type="entry name" value="CBS"/>
    <property type="match status" value="2"/>
</dbReference>
<dbReference type="Gene3D" id="3.10.580.10">
    <property type="entry name" value="CBS-domain"/>
    <property type="match status" value="1"/>
</dbReference>
<dbReference type="PANTHER" id="PTHR48108:SF34">
    <property type="entry name" value="CBS DOMAIN-CONTAINING PROTEIN YHCV"/>
    <property type="match status" value="1"/>
</dbReference>
<dbReference type="InterPro" id="IPR046342">
    <property type="entry name" value="CBS_dom_sf"/>
</dbReference>
<evidence type="ECO:0000256" key="2">
    <source>
        <dbReference type="PROSITE-ProRule" id="PRU00703"/>
    </source>
</evidence>
<evidence type="ECO:0000256" key="1">
    <source>
        <dbReference type="ARBA" id="ARBA00022737"/>
    </source>
</evidence>
<accession>A0A1M6YVE9</accession>
<sequence>MNVDRIMQTKITKVTSQTWVCAAAALMEAADIGLLPVCKDGRLVGVVTDRDIVLRLMSGSSVRADMPIGSIMSEPVVTCRQTDSIEHVAGVMGDHQFRRLIVLDNDGGLAGIVSVGDIARDASEIIAGEALGEIVEIR</sequence>
<dbReference type="SUPFAM" id="SSF54631">
    <property type="entry name" value="CBS-domain pair"/>
    <property type="match status" value="1"/>
</dbReference>
<dbReference type="PANTHER" id="PTHR48108">
    <property type="entry name" value="CBS DOMAIN-CONTAINING PROTEIN CBSX2, CHLOROPLASTIC"/>
    <property type="match status" value="1"/>
</dbReference>
<dbReference type="AlphaFoldDB" id="A0A1M6YVE9"/>
<evidence type="ECO:0000313" key="5">
    <source>
        <dbReference type="Proteomes" id="UP000183974"/>
    </source>
</evidence>
<dbReference type="PROSITE" id="PS51371">
    <property type="entry name" value="CBS"/>
    <property type="match status" value="2"/>
</dbReference>
<dbReference type="OrthoDB" id="9802114at2"/>
<dbReference type="InterPro" id="IPR051462">
    <property type="entry name" value="CBS_domain-containing"/>
</dbReference>
<evidence type="ECO:0000313" key="4">
    <source>
        <dbReference type="EMBL" id="SHL22052.1"/>
    </source>
</evidence>
<keyword evidence="5" id="KW-1185">Reference proteome</keyword>
<reference evidence="4 5" key="1">
    <citation type="submission" date="2016-11" db="EMBL/GenBank/DDBJ databases">
        <authorList>
            <person name="Jaros S."/>
            <person name="Januszkiewicz K."/>
            <person name="Wedrychowicz H."/>
        </authorList>
    </citation>
    <scope>NUCLEOTIDE SEQUENCE [LARGE SCALE GENOMIC DNA]</scope>
    <source>
        <strain evidence="4 5">DSM 29589</strain>
    </source>
</reference>
<proteinExistence type="predicted"/>
<protein>
    <submittedName>
        <fullName evidence="4">CBS domain-containing protein</fullName>
    </submittedName>
</protein>
<keyword evidence="1" id="KW-0677">Repeat</keyword>
<name>A0A1M6YVE9_9RHOB</name>
<evidence type="ECO:0000259" key="3">
    <source>
        <dbReference type="PROSITE" id="PS51371"/>
    </source>
</evidence>
<dbReference type="EMBL" id="FRBR01000001">
    <property type="protein sequence ID" value="SHL22052.1"/>
    <property type="molecule type" value="Genomic_DNA"/>
</dbReference>
<feature type="domain" description="CBS" evidence="3">
    <location>
        <begin position="7"/>
        <end position="62"/>
    </location>
</feature>
<keyword evidence="2" id="KW-0129">CBS domain</keyword>
<dbReference type="Pfam" id="PF00571">
    <property type="entry name" value="CBS"/>
    <property type="match status" value="2"/>
</dbReference>
<dbReference type="RefSeq" id="WP_073033463.1">
    <property type="nucleotide sequence ID" value="NZ_BMLR01000001.1"/>
</dbReference>